<dbReference type="Pfam" id="PF00158">
    <property type="entry name" value="Sigma54_activat"/>
    <property type="match status" value="1"/>
</dbReference>
<dbReference type="InterPro" id="IPR025943">
    <property type="entry name" value="Sigma_54_int_dom_ATP-bd_2"/>
</dbReference>
<dbReference type="Gene3D" id="3.40.50.300">
    <property type="entry name" value="P-loop containing nucleotide triphosphate hydrolases"/>
    <property type="match status" value="1"/>
</dbReference>
<dbReference type="PROSITE" id="PS00675">
    <property type="entry name" value="SIGMA54_INTERACT_1"/>
    <property type="match status" value="1"/>
</dbReference>
<dbReference type="AlphaFoldDB" id="A8S4D9"/>
<dbReference type="PROSITE" id="PS00688">
    <property type="entry name" value="SIGMA54_INTERACT_3"/>
    <property type="match status" value="1"/>
</dbReference>
<keyword evidence="5" id="KW-0804">Transcription</keyword>
<evidence type="ECO:0000256" key="4">
    <source>
        <dbReference type="ARBA" id="ARBA00023125"/>
    </source>
</evidence>
<keyword evidence="3" id="KW-0805">Transcription regulation</keyword>
<evidence type="ECO:0000259" key="6">
    <source>
        <dbReference type="PROSITE" id="PS50045"/>
    </source>
</evidence>
<dbReference type="Pfam" id="PF25601">
    <property type="entry name" value="AAA_lid_14"/>
    <property type="match status" value="1"/>
</dbReference>
<dbReference type="GO" id="GO:0005524">
    <property type="term" value="F:ATP binding"/>
    <property type="evidence" value="ECO:0007669"/>
    <property type="project" value="UniProtKB-KW"/>
</dbReference>
<keyword evidence="1" id="KW-0547">Nucleotide-binding</keyword>
<dbReference type="SUPFAM" id="SSF55785">
    <property type="entry name" value="PYP-like sensor domain (PAS domain)"/>
    <property type="match status" value="1"/>
</dbReference>
<dbReference type="InterPro" id="IPR003593">
    <property type="entry name" value="AAA+_ATPase"/>
</dbReference>
<dbReference type="InterPro" id="IPR010524">
    <property type="entry name" value="Sig_transdc_resp-reg_PrpR_N"/>
</dbReference>
<dbReference type="PANTHER" id="PTHR32071:SF57">
    <property type="entry name" value="C4-DICARBOXYLATE TRANSPORT TRANSCRIPTIONAL REGULATORY PROTEIN DCTD"/>
    <property type="match status" value="1"/>
</dbReference>
<dbReference type="Gene3D" id="1.10.8.60">
    <property type="match status" value="1"/>
</dbReference>
<dbReference type="EMBL" id="ABCC02000069">
    <property type="protein sequence ID" value="EDP12733.1"/>
    <property type="molecule type" value="Genomic_DNA"/>
</dbReference>
<dbReference type="PROSITE" id="PS00676">
    <property type="entry name" value="SIGMA54_INTERACT_2"/>
    <property type="match status" value="1"/>
</dbReference>
<dbReference type="InterPro" id="IPR025944">
    <property type="entry name" value="Sigma_54_int_dom_CS"/>
</dbReference>
<keyword evidence="2" id="KW-0067">ATP-binding</keyword>
<organism evidence="7 8">
    <name type="scientific">Enterocloster bolteae (strain ATCC BAA-613 / DSM 15670 / CCUG 46953 / JCM 12243 / WAL 16351)</name>
    <name type="common">Clostridium bolteae</name>
    <dbReference type="NCBI Taxonomy" id="411902"/>
    <lineage>
        <taxon>Bacteria</taxon>
        <taxon>Bacillati</taxon>
        <taxon>Bacillota</taxon>
        <taxon>Clostridia</taxon>
        <taxon>Lachnospirales</taxon>
        <taxon>Lachnospiraceae</taxon>
        <taxon>Enterocloster</taxon>
    </lineage>
</organism>
<dbReference type="Gene3D" id="3.40.50.2300">
    <property type="match status" value="1"/>
</dbReference>
<dbReference type="GO" id="GO:0003677">
    <property type="term" value="F:DNA binding"/>
    <property type="evidence" value="ECO:0007669"/>
    <property type="project" value="UniProtKB-KW"/>
</dbReference>
<accession>A8S4D9</accession>
<evidence type="ECO:0000256" key="3">
    <source>
        <dbReference type="ARBA" id="ARBA00023015"/>
    </source>
</evidence>
<dbReference type="eggNOG" id="COG3829">
    <property type="taxonomic scope" value="Bacteria"/>
</dbReference>
<dbReference type="InterPro" id="IPR035965">
    <property type="entry name" value="PAS-like_dom_sf"/>
</dbReference>
<dbReference type="Proteomes" id="UP000005396">
    <property type="component" value="Unassembled WGS sequence"/>
</dbReference>
<evidence type="ECO:0000313" key="7">
    <source>
        <dbReference type="EMBL" id="EDP12733.1"/>
    </source>
</evidence>
<dbReference type="PaxDb" id="411902-CLOBOL_06963"/>
<dbReference type="SMART" id="SM00382">
    <property type="entry name" value="AAA"/>
    <property type="match status" value="1"/>
</dbReference>
<evidence type="ECO:0000256" key="1">
    <source>
        <dbReference type="ARBA" id="ARBA00022741"/>
    </source>
</evidence>
<dbReference type="Gene3D" id="3.30.450.20">
    <property type="entry name" value="PAS domain"/>
    <property type="match status" value="1"/>
</dbReference>
<dbReference type="FunFam" id="3.40.50.300:FF:000006">
    <property type="entry name" value="DNA-binding transcriptional regulator NtrC"/>
    <property type="match status" value="1"/>
</dbReference>
<dbReference type="Gene3D" id="3.40.50.10660">
    <property type="entry name" value="PrpR receptor domain-like"/>
    <property type="match status" value="1"/>
</dbReference>
<dbReference type="HOGENOM" id="CLU_000445_8_5_9"/>
<dbReference type="GO" id="GO:0000156">
    <property type="term" value="F:phosphorelay response regulator activity"/>
    <property type="evidence" value="ECO:0007669"/>
    <property type="project" value="InterPro"/>
</dbReference>
<gene>
    <name evidence="7" type="ORF">CLOBOL_06963</name>
</gene>
<dbReference type="InterPro" id="IPR002078">
    <property type="entry name" value="Sigma_54_int"/>
</dbReference>
<dbReference type="InterPro" id="IPR027417">
    <property type="entry name" value="P-loop_NTPase"/>
</dbReference>
<reference evidence="7 8" key="1">
    <citation type="submission" date="2007-08" db="EMBL/GenBank/DDBJ databases">
        <authorList>
            <person name="Fulton L."/>
            <person name="Clifton S."/>
            <person name="Fulton B."/>
            <person name="Xu J."/>
            <person name="Minx P."/>
            <person name="Pepin K.H."/>
            <person name="Johnson M."/>
            <person name="Thiruvilangam P."/>
            <person name="Bhonagiri V."/>
            <person name="Nash W.E."/>
            <person name="Mardis E.R."/>
            <person name="Wilson R.K."/>
        </authorList>
    </citation>
    <scope>NUCLEOTIDE SEQUENCE [LARGE SCALE GENOMIC DNA]</scope>
    <source>
        <strain evidence="8">ATCC BAA-613 / DSM 15670 / CCUG 46953 / JCM 12243 / WAL 16351</strain>
    </source>
</reference>
<reference evidence="7 8" key="2">
    <citation type="submission" date="2007-09" db="EMBL/GenBank/DDBJ databases">
        <title>Draft genome sequence of Clostridium bolteae (ATCC BAA-613).</title>
        <authorList>
            <person name="Sudarsanam P."/>
            <person name="Ley R."/>
            <person name="Guruge J."/>
            <person name="Turnbaugh P.J."/>
            <person name="Mahowald M."/>
            <person name="Liep D."/>
            <person name="Gordon J."/>
        </authorList>
    </citation>
    <scope>NUCLEOTIDE SEQUENCE [LARGE SCALE GENOMIC DNA]</scope>
    <source>
        <strain evidence="8">ATCC BAA-613 / DSM 15670 / CCUG 46953 / JCM 12243 / WAL 16351</strain>
    </source>
</reference>
<dbReference type="Pfam" id="PF06506">
    <property type="entry name" value="PrpR_N"/>
    <property type="match status" value="1"/>
</dbReference>
<evidence type="ECO:0000313" key="8">
    <source>
        <dbReference type="Proteomes" id="UP000005396"/>
    </source>
</evidence>
<dbReference type="InterPro" id="IPR025662">
    <property type="entry name" value="Sigma_54_int_dom_ATP-bd_1"/>
</dbReference>
<feature type="domain" description="Sigma-54 factor interaction" evidence="6">
    <location>
        <begin position="335"/>
        <end position="565"/>
    </location>
</feature>
<dbReference type="SUPFAM" id="SSF159800">
    <property type="entry name" value="PrpR receptor domain-like"/>
    <property type="match status" value="1"/>
</dbReference>
<name>A8S4D9_ENTBW</name>
<proteinExistence type="predicted"/>
<sequence length="645" mass="73231">MGQTQRERGREFMVTVRMFIPYMNMKSRFEAAVSRLEPQDDVRVELLHVFGTPESLSRYGDADILVARGMTYDRLRYLFPEKHVVEIQLSSFDILKALICARQEFHPKKIALCVRYMDESAVSELEKLCQAEIAYYTVHDEASTLEAIHSARANGADVFVGAGTMCGLCDKEALNRVHIHTKDIAIEQALKQAMDAARTINMERARSKMTSTILNTSSDALIAVSGSGLIQALNNQAYRTFQLSSQADYTGRPVEEVCPALKWKDVVETGREREEVIQWKDRKLYTEYRPVLVDKMGKGAIIVARYTEQIIEAETKIRQSLAKQGLTAKYSFDDIIGSSPAIRENILMAKRYSRVDSNVLIVGETGTGKELFAHSIHRESRRSAEPFVALNCAALPENLLESELFGYEPGAFSGASKNGKTGLFELAHKGTIFLDEIGEIPISLQAKLLRVLQEREIRRIGSNRVQPVDVRVISATNINIEEKIQEGQFRADLYYRLNLLDITIPPLRERGDDIREMVDFYLTRFACEMGKPIPRLSKEAVDLMTHYGWPGNVRELRNICERLIVLSDTTEIGLREIQMLKIFRKKEGPLPGTQTPDKETDQPETGIVYANLKPRKKKQDIAKELGVSRTTLWRMEKMAREQKKQ</sequence>
<dbReference type="InterPro" id="IPR058031">
    <property type="entry name" value="AAA_lid_NorR"/>
</dbReference>
<evidence type="ECO:0000256" key="5">
    <source>
        <dbReference type="ARBA" id="ARBA00023163"/>
    </source>
</evidence>
<dbReference type="SUPFAM" id="SSF52540">
    <property type="entry name" value="P-loop containing nucleoside triphosphate hydrolases"/>
    <property type="match status" value="1"/>
</dbReference>
<dbReference type="GO" id="GO:0006355">
    <property type="term" value="P:regulation of DNA-templated transcription"/>
    <property type="evidence" value="ECO:0007669"/>
    <property type="project" value="InterPro"/>
</dbReference>
<protein>
    <recommendedName>
        <fullName evidence="6">Sigma-54 factor interaction domain-containing protein</fullName>
    </recommendedName>
</protein>
<comment type="caution">
    <text evidence="7">The sequence shown here is derived from an EMBL/GenBank/DDBJ whole genome shotgun (WGS) entry which is preliminary data.</text>
</comment>
<evidence type="ECO:0000256" key="2">
    <source>
        <dbReference type="ARBA" id="ARBA00022840"/>
    </source>
</evidence>
<dbReference type="CDD" id="cd00009">
    <property type="entry name" value="AAA"/>
    <property type="match status" value="1"/>
</dbReference>
<keyword evidence="4" id="KW-0238">DNA-binding</keyword>
<dbReference type="PROSITE" id="PS50045">
    <property type="entry name" value="SIGMA54_INTERACT_4"/>
    <property type="match status" value="1"/>
</dbReference>
<dbReference type="PANTHER" id="PTHR32071">
    <property type="entry name" value="TRANSCRIPTIONAL REGULATORY PROTEIN"/>
    <property type="match status" value="1"/>
</dbReference>